<proteinExistence type="predicted"/>
<keyword evidence="1 2" id="KW-0694">RNA-binding</keyword>
<dbReference type="InterPro" id="IPR000504">
    <property type="entry name" value="RRM_dom"/>
</dbReference>
<evidence type="ECO:0000256" key="1">
    <source>
        <dbReference type="ARBA" id="ARBA00022884"/>
    </source>
</evidence>
<evidence type="ECO:0000259" key="4">
    <source>
        <dbReference type="PROSITE" id="PS50102"/>
    </source>
</evidence>
<dbReference type="InterPro" id="IPR012677">
    <property type="entry name" value="Nucleotide-bd_a/b_plait_sf"/>
</dbReference>
<dbReference type="Pfam" id="PF00076">
    <property type="entry name" value="RRM_1"/>
    <property type="match status" value="1"/>
</dbReference>
<feature type="region of interest" description="Disordered" evidence="3">
    <location>
        <begin position="41"/>
        <end position="79"/>
    </location>
</feature>
<evidence type="ECO:0000256" key="2">
    <source>
        <dbReference type="PROSITE-ProRule" id="PRU00176"/>
    </source>
</evidence>
<dbReference type="PROSITE" id="PS50102">
    <property type="entry name" value="RRM"/>
    <property type="match status" value="1"/>
</dbReference>
<evidence type="ECO:0000313" key="5">
    <source>
        <dbReference type="EMBL" id="KAG2189720.1"/>
    </source>
</evidence>
<feature type="compositionally biased region" description="Basic and acidic residues" evidence="3">
    <location>
        <begin position="48"/>
        <end position="64"/>
    </location>
</feature>
<dbReference type="GO" id="GO:0003723">
    <property type="term" value="F:RNA binding"/>
    <property type="evidence" value="ECO:0007669"/>
    <property type="project" value="UniProtKB-UniRule"/>
</dbReference>
<dbReference type="AlphaFoldDB" id="A0A8H7QDB2"/>
<comment type="caution">
    <text evidence="5">The sequence shown here is derived from an EMBL/GenBank/DDBJ whole genome shotgun (WGS) entry which is preliminary data.</text>
</comment>
<dbReference type="PANTHER" id="PTHR48027">
    <property type="entry name" value="HETEROGENEOUS NUCLEAR RIBONUCLEOPROTEIN 87F-RELATED"/>
    <property type="match status" value="1"/>
</dbReference>
<dbReference type="EMBL" id="JAEPRC010001231">
    <property type="protein sequence ID" value="KAG2189720.1"/>
    <property type="molecule type" value="Genomic_DNA"/>
</dbReference>
<sequence length="79" mass="8675">MISQIENEKKQKESSKNRFGRSRGFGFVTFSSDDEAQAAIDGLNDQELDGRRVKIDRATERSNDRSGGGRGGYGGGGRY</sequence>
<dbReference type="InterPro" id="IPR052462">
    <property type="entry name" value="SLIRP/GR-RBP-like"/>
</dbReference>
<evidence type="ECO:0000313" key="6">
    <source>
        <dbReference type="Proteomes" id="UP000650833"/>
    </source>
</evidence>
<feature type="compositionally biased region" description="Basic and acidic residues" evidence="3">
    <location>
        <begin position="1"/>
        <end position="16"/>
    </location>
</feature>
<protein>
    <recommendedName>
        <fullName evidence="4">RRM domain-containing protein</fullName>
    </recommendedName>
</protein>
<dbReference type="OrthoDB" id="439808at2759"/>
<name>A0A8H7QDB2_9FUNG</name>
<organism evidence="5 6">
    <name type="scientific">Mucor plumbeus</name>
    <dbReference type="NCBI Taxonomy" id="97098"/>
    <lineage>
        <taxon>Eukaryota</taxon>
        <taxon>Fungi</taxon>
        <taxon>Fungi incertae sedis</taxon>
        <taxon>Mucoromycota</taxon>
        <taxon>Mucoromycotina</taxon>
        <taxon>Mucoromycetes</taxon>
        <taxon>Mucorales</taxon>
        <taxon>Mucorineae</taxon>
        <taxon>Mucoraceae</taxon>
        <taxon>Mucor</taxon>
    </lineage>
</organism>
<feature type="region of interest" description="Disordered" evidence="3">
    <location>
        <begin position="1"/>
        <end position="26"/>
    </location>
</feature>
<reference evidence="5" key="1">
    <citation type="submission" date="2020-12" db="EMBL/GenBank/DDBJ databases">
        <title>Metabolic potential, ecology and presence of endohyphal bacteria is reflected in genomic diversity of Mucoromycotina.</title>
        <authorList>
            <person name="Muszewska A."/>
            <person name="Okrasinska A."/>
            <person name="Steczkiewicz K."/>
            <person name="Drgas O."/>
            <person name="Orlowska M."/>
            <person name="Perlinska-Lenart U."/>
            <person name="Aleksandrzak-Piekarczyk T."/>
            <person name="Szatraj K."/>
            <person name="Zielenkiewicz U."/>
            <person name="Pilsyk S."/>
            <person name="Malc E."/>
            <person name="Mieczkowski P."/>
            <person name="Kruszewska J.S."/>
            <person name="Biernat P."/>
            <person name="Pawlowska J."/>
        </authorList>
    </citation>
    <scope>NUCLEOTIDE SEQUENCE</scope>
    <source>
        <strain evidence="5">CBS 226.32</strain>
    </source>
</reference>
<feature type="compositionally biased region" description="Gly residues" evidence="3">
    <location>
        <begin position="66"/>
        <end position="79"/>
    </location>
</feature>
<dbReference type="SUPFAM" id="SSF54928">
    <property type="entry name" value="RNA-binding domain, RBD"/>
    <property type="match status" value="1"/>
</dbReference>
<feature type="domain" description="RRM" evidence="4">
    <location>
        <begin position="1"/>
        <end position="60"/>
    </location>
</feature>
<dbReference type="InterPro" id="IPR035979">
    <property type="entry name" value="RBD_domain_sf"/>
</dbReference>
<accession>A0A8H7QDB2</accession>
<dbReference type="Proteomes" id="UP000650833">
    <property type="component" value="Unassembled WGS sequence"/>
</dbReference>
<keyword evidence="6" id="KW-1185">Reference proteome</keyword>
<evidence type="ECO:0000256" key="3">
    <source>
        <dbReference type="SAM" id="MobiDB-lite"/>
    </source>
</evidence>
<dbReference type="Gene3D" id="3.30.70.330">
    <property type="match status" value="1"/>
</dbReference>
<gene>
    <name evidence="5" type="ORF">INT46_001642</name>
</gene>